<evidence type="ECO:0000259" key="3">
    <source>
        <dbReference type="PROSITE" id="PS50977"/>
    </source>
</evidence>
<organism evidence="4 5">
    <name type="scientific">Ornithinimicrobium faecis</name>
    <dbReference type="NCBI Taxonomy" id="2934158"/>
    <lineage>
        <taxon>Bacteria</taxon>
        <taxon>Bacillati</taxon>
        <taxon>Actinomycetota</taxon>
        <taxon>Actinomycetes</taxon>
        <taxon>Micrococcales</taxon>
        <taxon>Ornithinimicrobiaceae</taxon>
        <taxon>Ornithinimicrobium</taxon>
    </lineage>
</organism>
<dbReference type="SUPFAM" id="SSF46689">
    <property type="entry name" value="Homeodomain-like"/>
    <property type="match status" value="1"/>
</dbReference>
<feature type="DNA-binding region" description="H-T-H motif" evidence="2">
    <location>
        <begin position="23"/>
        <end position="42"/>
    </location>
</feature>
<accession>A0ABY4YNT4</accession>
<gene>
    <name evidence="4" type="ORF">NF556_12445</name>
</gene>
<protein>
    <submittedName>
        <fullName evidence="4">TetR/AcrR family transcriptional regulator</fullName>
    </submittedName>
</protein>
<dbReference type="InterPro" id="IPR050109">
    <property type="entry name" value="HTH-type_TetR-like_transc_reg"/>
</dbReference>
<evidence type="ECO:0000313" key="4">
    <source>
        <dbReference type="EMBL" id="USQ78448.1"/>
    </source>
</evidence>
<evidence type="ECO:0000256" key="2">
    <source>
        <dbReference type="PROSITE-ProRule" id="PRU00335"/>
    </source>
</evidence>
<dbReference type="PANTHER" id="PTHR30055">
    <property type="entry name" value="HTH-TYPE TRANSCRIPTIONAL REGULATOR RUTR"/>
    <property type="match status" value="1"/>
</dbReference>
<keyword evidence="5" id="KW-1185">Reference proteome</keyword>
<dbReference type="Proteomes" id="UP001056455">
    <property type="component" value="Chromosome"/>
</dbReference>
<feature type="domain" description="HTH tetR-type" evidence="3">
    <location>
        <begin position="1"/>
        <end position="60"/>
    </location>
</feature>
<dbReference type="EMBL" id="CP099489">
    <property type="protein sequence ID" value="USQ78448.1"/>
    <property type="molecule type" value="Genomic_DNA"/>
</dbReference>
<evidence type="ECO:0000313" key="5">
    <source>
        <dbReference type="Proteomes" id="UP001056455"/>
    </source>
</evidence>
<dbReference type="Gene3D" id="1.10.357.10">
    <property type="entry name" value="Tetracycline Repressor, domain 2"/>
    <property type="match status" value="1"/>
</dbReference>
<proteinExistence type="predicted"/>
<dbReference type="InterPro" id="IPR001647">
    <property type="entry name" value="HTH_TetR"/>
</dbReference>
<evidence type="ECO:0000256" key="1">
    <source>
        <dbReference type="ARBA" id="ARBA00023125"/>
    </source>
</evidence>
<keyword evidence="1 2" id="KW-0238">DNA-binding</keyword>
<reference evidence="4" key="1">
    <citation type="submission" date="2022-06" db="EMBL/GenBank/DDBJ databases">
        <title>Ornithinimicrobium HY1793.</title>
        <authorList>
            <person name="Huang Y."/>
        </authorList>
    </citation>
    <scope>NUCLEOTIDE SEQUENCE</scope>
    <source>
        <strain evidence="4">HY1793</strain>
    </source>
</reference>
<dbReference type="PROSITE" id="PS50977">
    <property type="entry name" value="HTH_TETR_2"/>
    <property type="match status" value="1"/>
</dbReference>
<name>A0ABY4YNT4_9MICO</name>
<dbReference type="InterPro" id="IPR009057">
    <property type="entry name" value="Homeodomain-like_sf"/>
</dbReference>
<dbReference type="PANTHER" id="PTHR30055:SF239">
    <property type="entry name" value="TRANSCRIPTIONAL REGULATORY PROTEIN"/>
    <property type="match status" value="1"/>
</dbReference>
<sequence length="173" mass="19278">MDRQKWVEAALDEIARVGVTRLAVEPLAKSLGTTKGSFYWHFADRSELLDAALEHWEMIATRQVVEDVSGQSVRERPEALVEMVFAPHDSDRAEWMILAAADDEAVRPVVQRVHAARLAFVEDVCRGVGWGQERASARARLAYATYLGQLHLRMGAGIDSLPIDEVVSVLTRP</sequence>
<dbReference type="RefSeq" id="WP_252591246.1">
    <property type="nucleotide sequence ID" value="NZ_CP099489.1"/>
</dbReference>
<dbReference type="Pfam" id="PF00440">
    <property type="entry name" value="TetR_N"/>
    <property type="match status" value="1"/>
</dbReference>